<sequence>MSPPRVLIIGCGVAGPAIALLLKRKGYSPIILEKVRQLGDVGGSLMLFPNGLKVLSLLGLSSLATETAPNLTCLRDISSNGTEIGDTKLPATWRAKYGQPACGVKRTALNLALKEACLDAGIPVLEGWKLKDIIETENSVTAIAEDGRMEEGAFLIGCDGIKSATRNLVLKGHGMQEEDTTFTNLTQAGGMSPTPSILKQTPGMMNWYGEGAHFIAYPISKTTTSWAITQRSNIEEVETWQQMSVSQLAVYKSNLLAESQTWCEPIQDLIKGSERLIKYGLFDRPQLEKEKWVSEAGRCVLIGDAAHPTSPHLGQGANQALEDCWHLARLLPDGEVEMERKTLKEMFLEFSGLRQPRTAALVRGARAQGERRVVSGTEECRRRDEALRRGWMDELAVEEKWESLLREPF</sequence>
<dbReference type="GO" id="GO:0004497">
    <property type="term" value="F:monooxygenase activity"/>
    <property type="evidence" value="ECO:0007669"/>
    <property type="project" value="UniProtKB-KW"/>
</dbReference>
<dbReference type="Gene3D" id="3.50.50.60">
    <property type="entry name" value="FAD/NAD(P)-binding domain"/>
    <property type="match status" value="1"/>
</dbReference>
<evidence type="ECO:0000256" key="3">
    <source>
        <dbReference type="ARBA" id="ARBA00022827"/>
    </source>
</evidence>
<dbReference type="SUPFAM" id="SSF51905">
    <property type="entry name" value="FAD/NAD(P)-binding domain"/>
    <property type="match status" value="1"/>
</dbReference>
<keyword evidence="2" id="KW-0285">Flavoprotein</keyword>
<organism evidence="7 8">
    <name type="scientific">Mollisia scopiformis</name>
    <name type="common">Conifer needle endophyte fungus</name>
    <name type="synonym">Phialocephala scopiformis</name>
    <dbReference type="NCBI Taxonomy" id="149040"/>
    <lineage>
        <taxon>Eukaryota</taxon>
        <taxon>Fungi</taxon>
        <taxon>Dikarya</taxon>
        <taxon>Ascomycota</taxon>
        <taxon>Pezizomycotina</taxon>
        <taxon>Leotiomycetes</taxon>
        <taxon>Helotiales</taxon>
        <taxon>Mollisiaceae</taxon>
        <taxon>Mollisia</taxon>
    </lineage>
</organism>
<dbReference type="EMBL" id="KQ947432">
    <property type="protein sequence ID" value="KUJ09375.1"/>
    <property type="molecule type" value="Genomic_DNA"/>
</dbReference>
<dbReference type="PANTHER" id="PTHR13789:SF309">
    <property type="entry name" value="PUTATIVE (AFU_ORTHOLOGUE AFUA_6G14510)-RELATED"/>
    <property type="match status" value="1"/>
</dbReference>
<name>A0A132BAE0_MOLSC</name>
<dbReference type="Proteomes" id="UP000070700">
    <property type="component" value="Unassembled WGS sequence"/>
</dbReference>
<keyword evidence="4" id="KW-0560">Oxidoreductase</keyword>
<dbReference type="Pfam" id="PF01494">
    <property type="entry name" value="FAD_binding_3"/>
    <property type="match status" value="1"/>
</dbReference>
<keyword evidence="3" id="KW-0274">FAD</keyword>
<dbReference type="PRINTS" id="PR00420">
    <property type="entry name" value="RNGMNOXGNASE"/>
</dbReference>
<dbReference type="GeneID" id="28822167"/>
<gene>
    <name evidence="7" type="ORF">LY89DRAFT_657727</name>
</gene>
<dbReference type="OrthoDB" id="10029326at2759"/>
<dbReference type="GO" id="GO:0071949">
    <property type="term" value="F:FAD binding"/>
    <property type="evidence" value="ECO:0007669"/>
    <property type="project" value="InterPro"/>
</dbReference>
<proteinExistence type="inferred from homology"/>
<evidence type="ECO:0000256" key="4">
    <source>
        <dbReference type="ARBA" id="ARBA00023002"/>
    </source>
</evidence>
<feature type="domain" description="FAD-binding" evidence="6">
    <location>
        <begin position="6"/>
        <end position="331"/>
    </location>
</feature>
<protein>
    <submittedName>
        <fullName evidence="7">FAD/NAD(P)-binding domain-containing protein</fullName>
    </submittedName>
</protein>
<dbReference type="PANTHER" id="PTHR13789">
    <property type="entry name" value="MONOOXYGENASE"/>
    <property type="match status" value="1"/>
</dbReference>
<evidence type="ECO:0000313" key="7">
    <source>
        <dbReference type="EMBL" id="KUJ09375.1"/>
    </source>
</evidence>
<evidence type="ECO:0000256" key="2">
    <source>
        <dbReference type="ARBA" id="ARBA00022630"/>
    </source>
</evidence>
<keyword evidence="5" id="KW-0503">Monooxygenase</keyword>
<dbReference type="InParanoid" id="A0A132BAE0"/>
<dbReference type="AlphaFoldDB" id="A0A132BAE0"/>
<dbReference type="KEGG" id="psco:LY89DRAFT_657727"/>
<evidence type="ECO:0000256" key="5">
    <source>
        <dbReference type="ARBA" id="ARBA00023033"/>
    </source>
</evidence>
<dbReference type="InterPro" id="IPR002938">
    <property type="entry name" value="FAD-bd"/>
</dbReference>
<reference evidence="7 8" key="1">
    <citation type="submission" date="2015-10" db="EMBL/GenBank/DDBJ databases">
        <title>Full genome of DAOMC 229536 Phialocephala scopiformis, a fungal endophyte of spruce producing the potent anti-insectan compound rugulosin.</title>
        <authorList>
            <consortium name="DOE Joint Genome Institute"/>
            <person name="Walker A.K."/>
            <person name="Frasz S.L."/>
            <person name="Seifert K.A."/>
            <person name="Miller J.D."/>
            <person name="Mondo S.J."/>
            <person name="Labutti K."/>
            <person name="Lipzen A."/>
            <person name="Dockter R."/>
            <person name="Kennedy M."/>
            <person name="Grigoriev I.V."/>
            <person name="Spatafora J.W."/>
        </authorList>
    </citation>
    <scope>NUCLEOTIDE SEQUENCE [LARGE SCALE GENOMIC DNA]</scope>
    <source>
        <strain evidence="7 8">CBS 120377</strain>
    </source>
</reference>
<keyword evidence="8" id="KW-1185">Reference proteome</keyword>
<dbReference type="InterPro" id="IPR050493">
    <property type="entry name" value="FAD-dep_Monooxygenase_BioMet"/>
</dbReference>
<dbReference type="RefSeq" id="XP_018063730.1">
    <property type="nucleotide sequence ID" value="XM_018212441.1"/>
</dbReference>
<accession>A0A132BAE0</accession>
<comment type="similarity">
    <text evidence="1">Belongs to the paxM FAD-dependent monooxygenase family.</text>
</comment>
<evidence type="ECO:0000256" key="1">
    <source>
        <dbReference type="ARBA" id="ARBA00007992"/>
    </source>
</evidence>
<dbReference type="InterPro" id="IPR036188">
    <property type="entry name" value="FAD/NAD-bd_sf"/>
</dbReference>
<evidence type="ECO:0000259" key="6">
    <source>
        <dbReference type="Pfam" id="PF01494"/>
    </source>
</evidence>
<evidence type="ECO:0000313" key="8">
    <source>
        <dbReference type="Proteomes" id="UP000070700"/>
    </source>
</evidence>